<dbReference type="NCBIfam" id="TIGR02198">
    <property type="entry name" value="rfaE_dom_I"/>
    <property type="match status" value="1"/>
</dbReference>
<feature type="domain" description="Carbohydrate kinase PfkB" evidence="3">
    <location>
        <begin position="21"/>
        <end position="318"/>
    </location>
</feature>
<evidence type="ECO:0000259" key="3">
    <source>
        <dbReference type="Pfam" id="PF00294"/>
    </source>
</evidence>
<evidence type="ECO:0000313" key="4">
    <source>
        <dbReference type="EMBL" id="RCK81230.1"/>
    </source>
</evidence>
<keyword evidence="1" id="KW-0808">Transferase</keyword>
<reference evidence="4 5" key="1">
    <citation type="submission" date="2018-05" db="EMBL/GenBank/DDBJ databases">
        <title>A metagenomic window into the 2 km-deep terrestrial subsurface aquifer revealed taxonomically and functionally diverse microbial community comprising novel uncultured bacterial lineages.</title>
        <authorList>
            <person name="Kadnikov V.V."/>
            <person name="Mardanov A.V."/>
            <person name="Beletsky A.V."/>
            <person name="Banks D."/>
            <person name="Pimenov N.V."/>
            <person name="Frank Y.A."/>
            <person name="Karnachuk O.V."/>
            <person name="Ravin N.V."/>
        </authorList>
    </citation>
    <scope>NUCLEOTIDE SEQUENCE [LARGE SCALE GENOMIC DNA]</scope>
    <source>
        <strain evidence="4">BY5</strain>
    </source>
</reference>
<keyword evidence="2 4" id="KW-0418">Kinase</keyword>
<dbReference type="PANTHER" id="PTHR46969:SF1">
    <property type="entry name" value="BIFUNCTIONAL PROTEIN HLDE"/>
    <property type="match status" value="1"/>
</dbReference>
<dbReference type="InterPro" id="IPR002173">
    <property type="entry name" value="Carboh/pur_kinase_PfkB_CS"/>
</dbReference>
<organism evidence="4 5">
    <name type="scientific">Candidatus Ozemobacter sibiricus</name>
    <dbReference type="NCBI Taxonomy" id="2268124"/>
    <lineage>
        <taxon>Bacteria</taxon>
        <taxon>Candidatus Ozemobacteria</taxon>
        <taxon>Candidatus Ozemobacterales</taxon>
        <taxon>Candidatus Ozemobacteraceae</taxon>
        <taxon>Candidatus Ozemobacter</taxon>
    </lineage>
</organism>
<dbReference type="Gene3D" id="3.40.1190.20">
    <property type="match status" value="1"/>
</dbReference>
<sequence length="340" mass="36372">MLPPLNRARLKNLLARFPGHRLAVVGDVMLDEYLWGKVDRISPEAPVPVVQIKRETWRAGGAANVASNLRSFGAQAHIFGVVGDDAPGRRLVETLQAEGIDTGGLIVDSGRGTTVKTRILGSNQQMIRIDRESTEAIDHQRQKGILDHLFRLLPELDGVIVSDYAKGVVVGDLLGPIIERVKKAGKFVAIDPKLKNFPLYKKASLITPNTREAEAALGRVFETEDDVLRGGADLLEQFKTDAVLITRGEHGMSLFEKGRPPVTIPTQALEVFDVTGAGDTVIATFGLALAGGCAMPEAAQIANLAAGVVVGIVGTATATADRVLAHFDRISLPRDANGQT</sequence>
<comment type="caution">
    <text evidence="4">The sequence shown here is derived from an EMBL/GenBank/DDBJ whole genome shotgun (WGS) entry which is preliminary data.</text>
</comment>
<dbReference type="CDD" id="cd01172">
    <property type="entry name" value="RfaE_like"/>
    <property type="match status" value="1"/>
</dbReference>
<dbReference type="PANTHER" id="PTHR46969">
    <property type="entry name" value="BIFUNCTIONAL PROTEIN HLDE"/>
    <property type="match status" value="1"/>
</dbReference>
<evidence type="ECO:0000256" key="2">
    <source>
        <dbReference type="ARBA" id="ARBA00022777"/>
    </source>
</evidence>
<protein>
    <submittedName>
        <fullName evidence="4">D-glycero-beta-D-manno-heptose-7-phosphate kinase</fullName>
    </submittedName>
</protein>
<dbReference type="GO" id="GO:0033786">
    <property type="term" value="F:heptose-1-phosphate adenylyltransferase activity"/>
    <property type="evidence" value="ECO:0007669"/>
    <property type="project" value="TreeGrafter"/>
</dbReference>
<dbReference type="FunFam" id="3.40.1190.20:FF:000002">
    <property type="entry name" value="Bifunctional protein HldE"/>
    <property type="match status" value="1"/>
</dbReference>
<dbReference type="EMBL" id="QOQW01000002">
    <property type="protein sequence ID" value="RCK81230.1"/>
    <property type="molecule type" value="Genomic_DNA"/>
</dbReference>
<name>A0A367ZT58_9BACT</name>
<dbReference type="InterPro" id="IPR011611">
    <property type="entry name" value="PfkB_dom"/>
</dbReference>
<proteinExistence type="predicted"/>
<dbReference type="Pfam" id="PF00294">
    <property type="entry name" value="PfkB"/>
    <property type="match status" value="1"/>
</dbReference>
<dbReference type="AlphaFoldDB" id="A0A367ZT58"/>
<dbReference type="SUPFAM" id="SSF53613">
    <property type="entry name" value="Ribokinase-like"/>
    <property type="match status" value="1"/>
</dbReference>
<dbReference type="InterPro" id="IPR011913">
    <property type="entry name" value="RfaE_dom_I"/>
</dbReference>
<dbReference type="GO" id="GO:0005829">
    <property type="term" value="C:cytosol"/>
    <property type="evidence" value="ECO:0007669"/>
    <property type="project" value="TreeGrafter"/>
</dbReference>
<dbReference type="GO" id="GO:0033785">
    <property type="term" value="F:heptose 7-phosphate kinase activity"/>
    <property type="evidence" value="ECO:0007669"/>
    <property type="project" value="TreeGrafter"/>
</dbReference>
<dbReference type="PROSITE" id="PS00583">
    <property type="entry name" value="PFKB_KINASES_1"/>
    <property type="match status" value="1"/>
</dbReference>
<dbReference type="GO" id="GO:0016773">
    <property type="term" value="F:phosphotransferase activity, alcohol group as acceptor"/>
    <property type="evidence" value="ECO:0007669"/>
    <property type="project" value="InterPro"/>
</dbReference>
<evidence type="ECO:0000256" key="1">
    <source>
        <dbReference type="ARBA" id="ARBA00022679"/>
    </source>
</evidence>
<gene>
    <name evidence="4" type="ORF">OZSIB_2099</name>
</gene>
<dbReference type="Proteomes" id="UP000252355">
    <property type="component" value="Unassembled WGS sequence"/>
</dbReference>
<evidence type="ECO:0000313" key="5">
    <source>
        <dbReference type="Proteomes" id="UP000252355"/>
    </source>
</evidence>
<accession>A0A367ZT58</accession>
<dbReference type="InterPro" id="IPR029056">
    <property type="entry name" value="Ribokinase-like"/>
</dbReference>